<organism evidence="1 2">
    <name type="scientific">Rhododendron molle</name>
    <name type="common">Chinese azalea</name>
    <name type="synonym">Azalea mollis</name>
    <dbReference type="NCBI Taxonomy" id="49168"/>
    <lineage>
        <taxon>Eukaryota</taxon>
        <taxon>Viridiplantae</taxon>
        <taxon>Streptophyta</taxon>
        <taxon>Embryophyta</taxon>
        <taxon>Tracheophyta</taxon>
        <taxon>Spermatophyta</taxon>
        <taxon>Magnoliopsida</taxon>
        <taxon>eudicotyledons</taxon>
        <taxon>Gunneridae</taxon>
        <taxon>Pentapetalae</taxon>
        <taxon>asterids</taxon>
        <taxon>Ericales</taxon>
        <taxon>Ericaceae</taxon>
        <taxon>Ericoideae</taxon>
        <taxon>Rhodoreae</taxon>
        <taxon>Rhododendron</taxon>
    </lineage>
</organism>
<name>A0ACC0Q9K8_RHOML</name>
<reference evidence="1" key="1">
    <citation type="submission" date="2022-02" db="EMBL/GenBank/DDBJ databases">
        <title>Plant Genome Project.</title>
        <authorList>
            <person name="Zhang R.-G."/>
        </authorList>
    </citation>
    <scope>NUCLEOTIDE SEQUENCE</scope>
    <source>
        <strain evidence="1">AT1</strain>
    </source>
</reference>
<accession>A0ACC0Q9K8</accession>
<sequence length="162" mass="17570">MAEDGVEVGVEKGSESKPQPKGSSKPKYHKPRIKPTNWGAAGSGMQAIFLDSGSRSCGTGVFLPRRSDTGFHPTKKPATHQSSTQMQIASQKVSIAATQKAIKRARMDQLTAVSSHKAAVLPQRYFSQKNGLTSTFTRTVNKTRAISSGVFLLLISTYMRRS</sequence>
<proteinExistence type="predicted"/>
<evidence type="ECO:0000313" key="2">
    <source>
        <dbReference type="Proteomes" id="UP001062846"/>
    </source>
</evidence>
<evidence type="ECO:0000313" key="1">
    <source>
        <dbReference type="EMBL" id="KAI8574541.1"/>
    </source>
</evidence>
<dbReference type="EMBL" id="CM046388">
    <property type="protein sequence ID" value="KAI8574541.1"/>
    <property type="molecule type" value="Genomic_DNA"/>
</dbReference>
<keyword evidence="2" id="KW-1185">Reference proteome</keyword>
<comment type="caution">
    <text evidence="1">The sequence shown here is derived from an EMBL/GenBank/DDBJ whole genome shotgun (WGS) entry which is preliminary data.</text>
</comment>
<dbReference type="Proteomes" id="UP001062846">
    <property type="component" value="Chromosome 1"/>
</dbReference>
<gene>
    <name evidence="1" type="ORF">RHMOL_Rhmol01G0362900</name>
</gene>
<protein>
    <submittedName>
        <fullName evidence="1">Uncharacterized protein</fullName>
    </submittedName>
</protein>